<evidence type="ECO:0000256" key="5">
    <source>
        <dbReference type="SAM" id="MobiDB-lite"/>
    </source>
</evidence>
<evidence type="ECO:0000259" key="8">
    <source>
        <dbReference type="PROSITE" id="PS50885"/>
    </source>
</evidence>
<dbReference type="PROSITE" id="PS50885">
    <property type="entry name" value="HAMP"/>
    <property type="match status" value="1"/>
</dbReference>
<feature type="transmembrane region" description="Helical" evidence="6">
    <location>
        <begin position="297"/>
        <end position="318"/>
    </location>
</feature>
<dbReference type="Proteomes" id="UP000294545">
    <property type="component" value="Unassembled WGS sequence"/>
</dbReference>
<dbReference type="CDD" id="cd18773">
    <property type="entry name" value="PDC1_HK_sensor"/>
    <property type="match status" value="1"/>
</dbReference>
<organism evidence="9 10">
    <name type="scientific">Natranaerovirga hydrolytica</name>
    <dbReference type="NCBI Taxonomy" id="680378"/>
    <lineage>
        <taxon>Bacteria</taxon>
        <taxon>Bacillati</taxon>
        <taxon>Bacillota</taxon>
        <taxon>Clostridia</taxon>
        <taxon>Lachnospirales</taxon>
        <taxon>Natranaerovirgaceae</taxon>
        <taxon>Natranaerovirga</taxon>
    </lineage>
</organism>
<reference evidence="9 10" key="1">
    <citation type="submission" date="2019-03" db="EMBL/GenBank/DDBJ databases">
        <title>Genomic Encyclopedia of Type Strains, Phase IV (KMG-IV): sequencing the most valuable type-strain genomes for metagenomic binning, comparative biology and taxonomic classification.</title>
        <authorList>
            <person name="Goeker M."/>
        </authorList>
    </citation>
    <scope>NUCLEOTIDE SEQUENCE [LARGE SCALE GENOMIC DNA]</scope>
    <source>
        <strain evidence="9 10">DSM 24176</strain>
    </source>
</reference>
<feature type="region of interest" description="Disordered" evidence="5">
    <location>
        <begin position="137"/>
        <end position="163"/>
    </location>
</feature>
<dbReference type="PANTHER" id="PTHR32089:SF112">
    <property type="entry name" value="LYSOZYME-LIKE PROTEIN-RELATED"/>
    <property type="match status" value="1"/>
</dbReference>
<dbReference type="SMART" id="SM00304">
    <property type="entry name" value="HAMP"/>
    <property type="match status" value="1"/>
</dbReference>
<dbReference type="Pfam" id="PF00672">
    <property type="entry name" value="HAMP"/>
    <property type="match status" value="1"/>
</dbReference>
<name>A0A4R1MJZ3_9FIRM</name>
<evidence type="ECO:0000256" key="2">
    <source>
        <dbReference type="ARBA" id="ARBA00029447"/>
    </source>
</evidence>
<feature type="transmembrane region" description="Helical" evidence="6">
    <location>
        <begin position="7"/>
        <end position="27"/>
    </location>
</feature>
<evidence type="ECO:0000313" key="10">
    <source>
        <dbReference type="Proteomes" id="UP000294545"/>
    </source>
</evidence>
<dbReference type="PROSITE" id="PS50111">
    <property type="entry name" value="CHEMOTAXIS_TRANSDUC_2"/>
    <property type="match status" value="1"/>
</dbReference>
<dbReference type="GO" id="GO:0016020">
    <property type="term" value="C:membrane"/>
    <property type="evidence" value="ECO:0007669"/>
    <property type="project" value="InterPro"/>
</dbReference>
<evidence type="ECO:0000256" key="3">
    <source>
        <dbReference type="PROSITE-ProRule" id="PRU00284"/>
    </source>
</evidence>
<keyword evidence="6" id="KW-0812">Transmembrane</keyword>
<sequence>MKSIFKKIFLLSSICMIIPMVVSLLWINNISSNILQENSTDYLETVANEKKERVDLAIGELGKYISGMVNEPFTVDLFVEATETNTFDEDNLERLSNHMENKLNESQGLYENMFFMYEGVIIADGIGGASVGFTGAGTNAENSDDDNNQSNIRITDPEPSPMSGRPVITISAGVVHPVTNREIGTLAIPIDLDTLTQNIVEDDSEMNIDTLLVNNNGVVVSAENREYILEVDFALDEENDLIGFYNSMTNHQLGVDYFTLDGTENIGAYSYSEDYNMYTITYMPVSEYLSQINEIRYTMILVIVSGIVIAGLVIFIGIKRLVKPIKVAVSHMETLSKGDFSKEIHNKYTRSNDEIGLLIQSMIKMQESIKDIVKNIINETGHLTKAVESSNAYILDLNSDIEDVSATTEEMSAGMEETAASSEEMNANAGQIEDAVENLAIKAQEGMGSAQEISNRASELKQNALSSQEKANEIYETAQSKLKESIEESKSVQEIEILSEAVLEITSETNLLALNAAIEAARAGEAGKGFAVVAEEIRKLAESSERTVNKIQEISKKVVESVENLTINSENVLDFIEQNVIKDYDSMVLTGDQYNQDAIFVKSLVEDLGATSQQIAASSQKLTKIIEEISLSTNESAEGSTNIAEKSSSIFNKSQEVRKEIESVEIGSKKINEIVNQFRV</sequence>
<dbReference type="OrthoDB" id="9814363at2"/>
<feature type="coiled-coil region" evidence="4">
    <location>
        <begin position="450"/>
        <end position="488"/>
    </location>
</feature>
<comment type="similarity">
    <text evidence="2">Belongs to the methyl-accepting chemotaxis (MCP) protein family.</text>
</comment>
<evidence type="ECO:0000259" key="7">
    <source>
        <dbReference type="PROSITE" id="PS50111"/>
    </source>
</evidence>
<evidence type="ECO:0000256" key="6">
    <source>
        <dbReference type="SAM" id="Phobius"/>
    </source>
</evidence>
<dbReference type="RefSeq" id="WP_132282643.1">
    <property type="nucleotide sequence ID" value="NZ_SMGQ01000013.1"/>
</dbReference>
<keyword evidence="6" id="KW-0472">Membrane</keyword>
<evidence type="ECO:0000313" key="9">
    <source>
        <dbReference type="EMBL" id="TCK92785.1"/>
    </source>
</evidence>
<evidence type="ECO:0000256" key="1">
    <source>
        <dbReference type="ARBA" id="ARBA00023224"/>
    </source>
</evidence>
<keyword evidence="4" id="KW-0175">Coiled coil</keyword>
<keyword evidence="1 3" id="KW-0807">Transducer</keyword>
<keyword evidence="10" id="KW-1185">Reference proteome</keyword>
<gene>
    <name evidence="9" type="ORF">EDC19_1940</name>
</gene>
<dbReference type="SUPFAM" id="SSF58104">
    <property type="entry name" value="Methyl-accepting chemotaxis protein (MCP) signaling domain"/>
    <property type="match status" value="1"/>
</dbReference>
<dbReference type="InterPro" id="IPR004089">
    <property type="entry name" value="MCPsignal_dom"/>
</dbReference>
<dbReference type="Gene3D" id="3.30.450.20">
    <property type="entry name" value="PAS domain"/>
    <property type="match status" value="1"/>
</dbReference>
<feature type="domain" description="HAMP" evidence="8">
    <location>
        <begin position="319"/>
        <end position="374"/>
    </location>
</feature>
<dbReference type="SMART" id="SM00283">
    <property type="entry name" value="MA"/>
    <property type="match status" value="1"/>
</dbReference>
<evidence type="ECO:0000256" key="4">
    <source>
        <dbReference type="SAM" id="Coils"/>
    </source>
</evidence>
<dbReference type="InterPro" id="IPR003660">
    <property type="entry name" value="HAMP_dom"/>
</dbReference>
<comment type="caution">
    <text evidence="9">The sequence shown here is derived from an EMBL/GenBank/DDBJ whole genome shotgun (WGS) entry which is preliminary data.</text>
</comment>
<dbReference type="Gene3D" id="1.10.287.950">
    <property type="entry name" value="Methyl-accepting chemotaxis protein"/>
    <property type="match status" value="1"/>
</dbReference>
<dbReference type="Pfam" id="PF00015">
    <property type="entry name" value="MCPsignal"/>
    <property type="match status" value="1"/>
</dbReference>
<dbReference type="PANTHER" id="PTHR32089">
    <property type="entry name" value="METHYL-ACCEPTING CHEMOTAXIS PROTEIN MCPB"/>
    <property type="match status" value="1"/>
</dbReference>
<feature type="domain" description="Methyl-accepting transducer" evidence="7">
    <location>
        <begin position="386"/>
        <end position="651"/>
    </location>
</feature>
<dbReference type="EMBL" id="SMGQ01000013">
    <property type="protein sequence ID" value="TCK92785.1"/>
    <property type="molecule type" value="Genomic_DNA"/>
</dbReference>
<accession>A0A4R1MJZ3</accession>
<dbReference type="GO" id="GO:0007165">
    <property type="term" value="P:signal transduction"/>
    <property type="evidence" value="ECO:0007669"/>
    <property type="project" value="UniProtKB-KW"/>
</dbReference>
<proteinExistence type="inferred from homology"/>
<keyword evidence="6" id="KW-1133">Transmembrane helix</keyword>
<dbReference type="CDD" id="cd06225">
    <property type="entry name" value="HAMP"/>
    <property type="match status" value="1"/>
</dbReference>
<protein>
    <submittedName>
        <fullName evidence="9">Methyl-accepting chemotaxis protein</fullName>
    </submittedName>
</protein>
<dbReference type="AlphaFoldDB" id="A0A4R1MJZ3"/>